<name>A0ABQ8D1D6_BRANA</name>
<accession>A0ABQ8D1D6</accession>
<dbReference type="PANTHER" id="PTHR48046:SF8">
    <property type="entry name" value="GLYCOSYLTRANSFERASE"/>
    <property type="match status" value="1"/>
</dbReference>
<dbReference type="SUPFAM" id="SSF101936">
    <property type="entry name" value="DNA-binding pseudobarrel domain"/>
    <property type="match status" value="2"/>
</dbReference>
<keyword evidence="7" id="KW-0804">Transcription</keyword>
<evidence type="ECO:0000256" key="7">
    <source>
        <dbReference type="ARBA" id="ARBA00023163"/>
    </source>
</evidence>
<dbReference type="Gene3D" id="2.40.330.10">
    <property type="entry name" value="DNA-binding pseudobarrel domain"/>
    <property type="match status" value="1"/>
</dbReference>
<keyword evidence="4" id="KW-0808">Transferase</keyword>
<evidence type="ECO:0000256" key="1">
    <source>
        <dbReference type="ARBA" id="ARBA00004123"/>
    </source>
</evidence>
<evidence type="ECO:0000313" key="12">
    <source>
        <dbReference type="Proteomes" id="UP000824890"/>
    </source>
</evidence>
<comment type="subcellular location">
    <subcellularLocation>
        <location evidence="1">Nucleus</location>
    </subcellularLocation>
</comment>
<keyword evidence="3" id="KW-0328">Glycosyltransferase</keyword>
<feature type="non-terminal residue" evidence="11">
    <location>
        <position position="1"/>
    </location>
</feature>
<dbReference type="SUPFAM" id="SSF53756">
    <property type="entry name" value="UDP-Glycosyltransferase/glycogen phosphorylase"/>
    <property type="match status" value="2"/>
</dbReference>
<dbReference type="PROSITE" id="PS50863">
    <property type="entry name" value="B3"/>
    <property type="match status" value="2"/>
</dbReference>
<evidence type="ECO:0000256" key="8">
    <source>
        <dbReference type="ARBA" id="ARBA00023242"/>
    </source>
</evidence>
<feature type="region of interest" description="Disordered" evidence="9">
    <location>
        <begin position="233"/>
        <end position="270"/>
    </location>
</feature>
<evidence type="ECO:0000256" key="2">
    <source>
        <dbReference type="ARBA" id="ARBA00009995"/>
    </source>
</evidence>
<dbReference type="PANTHER" id="PTHR48046">
    <property type="entry name" value="UDP-GLYCOSYLTRANSFERASE 72E1"/>
    <property type="match status" value="1"/>
</dbReference>
<feature type="domain" description="TF-B3" evidence="10">
    <location>
        <begin position="277"/>
        <end position="369"/>
    </location>
</feature>
<dbReference type="Gene3D" id="3.40.50.2000">
    <property type="entry name" value="Glycogen Phosphorylase B"/>
    <property type="match status" value="2"/>
</dbReference>
<keyword evidence="8" id="KW-0539">Nucleus</keyword>
<evidence type="ECO:0000256" key="6">
    <source>
        <dbReference type="ARBA" id="ARBA00023125"/>
    </source>
</evidence>
<keyword evidence="12" id="KW-1185">Reference proteome</keyword>
<feature type="domain" description="TF-B3" evidence="10">
    <location>
        <begin position="403"/>
        <end position="500"/>
    </location>
</feature>
<organism evidence="11 12">
    <name type="scientific">Brassica napus</name>
    <name type="common">Rape</name>
    <dbReference type="NCBI Taxonomy" id="3708"/>
    <lineage>
        <taxon>Eukaryota</taxon>
        <taxon>Viridiplantae</taxon>
        <taxon>Streptophyta</taxon>
        <taxon>Embryophyta</taxon>
        <taxon>Tracheophyta</taxon>
        <taxon>Spermatophyta</taxon>
        <taxon>Magnoliopsida</taxon>
        <taxon>eudicotyledons</taxon>
        <taxon>Gunneridae</taxon>
        <taxon>Pentapetalae</taxon>
        <taxon>rosids</taxon>
        <taxon>malvids</taxon>
        <taxon>Brassicales</taxon>
        <taxon>Brassicaceae</taxon>
        <taxon>Brassiceae</taxon>
        <taxon>Brassica</taxon>
    </lineage>
</organism>
<evidence type="ECO:0000259" key="10">
    <source>
        <dbReference type="PROSITE" id="PS50863"/>
    </source>
</evidence>
<sequence length="723" mass="80245">HGLIPVHTQPLTSKEQLLIQGQIMDQPHALLVASPGLGHLIPILELGNRLSSVLNIHVTILAVTSGSSPIETEAIRAAVARGTCEVRELPSTDIDHSPDATVPTKIIEMMRATKTKTAVQDAVKSMNRKPTVMIVDIFGTGLMSIADDIGVNATYVYVPSHAWFLAVVVYTPVLDRVVEGEYTDIKEPMKIPGCRPVGPDELMETIPVKPTVPRVYATRFPLIFGKPFPLSTLRRHNRGRSPLPPPATANSTEEETPDQQRPIPPIATQPKMVQPQEPHFFQPLLPGFQTHLTIPIVFFSKHIQGKTNGNTWTLTSDVMDQTWQVIQEERRLTRGWKEFAEAHDLRIGDIVIFKLKGSMVFHVTPFGPSCCDIQYTYPNSMEEAHDHQNNRTGARFSYSWDYCFKAEVTDSNVREDKLDLPVGATGCNALNKECKKAKLVNIEGKAWNVSMRFNESGGFYYIKGWRKFCAENKCHIGDSFVFNVVGDGNTLPLMCLFSKSSGPTEKADNILEWLDKQPDKSVVFVCLGSGGTLSLEQTMELAYGLDLSGQRFLWVLRRPTSYLGASSTDDDQVSAGLPEGFLDRTRGMGLVVTQWAPQVEILSHGSIGGFLSHCGWSSVLESLTKGVPIVAWPLYAEQWMNATLLTEDIGVAVRTSELPSKRVIGREEVATLVRKIMVEEDEEGQKVRAKAEEVRASSERAWAQGGSSYRSLFEWAKQCRLVS</sequence>
<dbReference type="InterPro" id="IPR035595">
    <property type="entry name" value="UDP_glycos_trans_CS"/>
</dbReference>
<dbReference type="SMART" id="SM01019">
    <property type="entry name" value="B3"/>
    <property type="match status" value="2"/>
</dbReference>
<dbReference type="Pfam" id="PF02362">
    <property type="entry name" value="B3"/>
    <property type="match status" value="2"/>
</dbReference>
<evidence type="ECO:0000256" key="3">
    <source>
        <dbReference type="ARBA" id="ARBA00022676"/>
    </source>
</evidence>
<comment type="similarity">
    <text evidence="2">Belongs to the UDP-glycosyltransferase family.</text>
</comment>
<comment type="caution">
    <text evidence="11">The sequence shown here is derived from an EMBL/GenBank/DDBJ whole genome shotgun (WGS) entry which is preliminary data.</text>
</comment>
<dbReference type="PROSITE" id="PS00375">
    <property type="entry name" value="UDPGT"/>
    <property type="match status" value="1"/>
</dbReference>
<dbReference type="InterPro" id="IPR002213">
    <property type="entry name" value="UDP_glucos_trans"/>
</dbReference>
<dbReference type="InterPro" id="IPR015300">
    <property type="entry name" value="DNA-bd_pseudobarrel_sf"/>
</dbReference>
<dbReference type="Pfam" id="PF00201">
    <property type="entry name" value="UDPGT"/>
    <property type="match status" value="1"/>
</dbReference>
<dbReference type="Proteomes" id="UP000824890">
    <property type="component" value="Unassembled WGS sequence"/>
</dbReference>
<evidence type="ECO:0000256" key="4">
    <source>
        <dbReference type="ARBA" id="ARBA00022679"/>
    </source>
</evidence>
<keyword evidence="6" id="KW-0238">DNA-binding</keyword>
<gene>
    <name evidence="11" type="ORF">HID58_023187</name>
</gene>
<dbReference type="CDD" id="cd03784">
    <property type="entry name" value="GT1_Gtf-like"/>
    <property type="match status" value="1"/>
</dbReference>
<dbReference type="EMBL" id="JAGKQM010000006">
    <property type="protein sequence ID" value="KAH0923169.1"/>
    <property type="molecule type" value="Genomic_DNA"/>
</dbReference>
<evidence type="ECO:0000313" key="11">
    <source>
        <dbReference type="EMBL" id="KAH0923169.1"/>
    </source>
</evidence>
<evidence type="ECO:0000256" key="9">
    <source>
        <dbReference type="SAM" id="MobiDB-lite"/>
    </source>
</evidence>
<reference evidence="11 12" key="1">
    <citation type="submission" date="2021-05" db="EMBL/GenBank/DDBJ databases">
        <title>Genome Assembly of Synthetic Allotetraploid Brassica napus Reveals Homoeologous Exchanges between Subgenomes.</title>
        <authorList>
            <person name="Davis J.T."/>
        </authorList>
    </citation>
    <scope>NUCLEOTIDE SEQUENCE [LARGE SCALE GENOMIC DNA]</scope>
    <source>
        <strain evidence="12">cv. Da-Ae</strain>
        <tissue evidence="11">Seedling</tissue>
    </source>
</reference>
<dbReference type="InterPro" id="IPR003340">
    <property type="entry name" value="B3_DNA-bd"/>
</dbReference>
<protein>
    <recommendedName>
        <fullName evidence="10">TF-B3 domain-containing protein</fullName>
    </recommendedName>
</protein>
<dbReference type="CDD" id="cd10017">
    <property type="entry name" value="B3_DNA"/>
    <property type="match status" value="2"/>
</dbReference>
<keyword evidence="5" id="KW-0805">Transcription regulation</keyword>
<proteinExistence type="inferred from homology"/>
<evidence type="ECO:0000256" key="5">
    <source>
        <dbReference type="ARBA" id="ARBA00023015"/>
    </source>
</evidence>